<dbReference type="Proteomes" id="UP000268162">
    <property type="component" value="Unassembled WGS sequence"/>
</dbReference>
<comment type="subcellular location">
    <subcellularLocation>
        <location evidence="1">Nucleus</location>
    </subcellularLocation>
</comment>
<evidence type="ECO:0000256" key="4">
    <source>
        <dbReference type="ARBA" id="ARBA00023163"/>
    </source>
</evidence>
<dbReference type="PANTHER" id="PTHR47338">
    <property type="entry name" value="ZN(II)2CYS6 TRANSCRIPTION FACTOR (EUROFUNG)-RELATED"/>
    <property type="match status" value="1"/>
</dbReference>
<feature type="domain" description="Zn(2)-C6 fungal-type" evidence="7">
    <location>
        <begin position="29"/>
        <end position="59"/>
    </location>
</feature>
<proteinExistence type="predicted"/>
<sequence>MRPAATRLSLTLPPTTLKGSSSSERSHYSCLRCRKRKVRCDRLLPHCTTCQQWNSDCRYQVTPARLRKAHAQLFENIHLNSAWNGSTPGLPSISPTTDPLSQPLPFDSAVDTHWATLASTVEGTPFQDLSRAVNLTQTAYIDLARDQLGIEGPLYMPGGQLLDFPTRTPDFLKDGISDNIVPGAILSSPSFFTLDPTRWNLLPNWLVAGIEQLNVNSPVKDTFTQRTARLLFRLIRNLPDSQSQRNFYLGHTSSLANPAANGEASGECTVSLHGTLADSVRNPPSPRSLFSPDDLLYHSSVVRHSIDDFCSFNYRGSSPLHRLRILHRLDSQLIPEAYQLTVMMTVAPFSNHPAFEHASPQMASNLGLLTLHQSLLAASIRKQHSVRSYLIDHPNPPPRPTYSNTDTDTIVDTPTIRNELMREYYRTVWWAHLSKDMISALTFGHRPLIDLNVCYVNLPGHDQDIEARLEAELANPYSDIYSGKDYPTMVNNSRIKNNIIIVKAEVIIIGHRIAQLRARQATDPTAWLQALPGLNSELDLWYNRFTALNENDWRASPYTSALPSQSESDSFCIRVRIMCAMLVIYLNHFDGHSPDSAQPYPGLALNDALQANGDSMGRTLTECHERCWIYTVRIRELIIKSSTPPAFISNTLFSSSLYPAAVVCNERIHGMGTTYPSPVDPADQKLATLLIDEMIQVLASFGQLWRINLKLADAVQNMLDTPFSRRSVSVEHLL</sequence>
<keyword evidence="2" id="KW-0479">Metal-binding</keyword>
<evidence type="ECO:0000259" key="7">
    <source>
        <dbReference type="PROSITE" id="PS50048"/>
    </source>
</evidence>
<dbReference type="InterPro" id="IPR001138">
    <property type="entry name" value="Zn2Cys6_DnaBD"/>
</dbReference>
<dbReference type="EMBL" id="ML002748">
    <property type="protein sequence ID" value="RKP35954.1"/>
    <property type="molecule type" value="Genomic_DNA"/>
</dbReference>
<dbReference type="GO" id="GO:0005634">
    <property type="term" value="C:nucleus"/>
    <property type="evidence" value="ECO:0007669"/>
    <property type="project" value="UniProtKB-SubCell"/>
</dbReference>
<dbReference type="InterPro" id="IPR050815">
    <property type="entry name" value="TF_fung"/>
</dbReference>
<evidence type="ECO:0000256" key="1">
    <source>
        <dbReference type="ARBA" id="ARBA00004123"/>
    </source>
</evidence>
<dbReference type="SMART" id="SM00066">
    <property type="entry name" value="GAL4"/>
    <property type="match status" value="1"/>
</dbReference>
<evidence type="ECO:0000313" key="8">
    <source>
        <dbReference type="EMBL" id="RKP35954.1"/>
    </source>
</evidence>
<keyword evidence="4" id="KW-0804">Transcription</keyword>
<keyword evidence="5" id="KW-0539">Nucleus</keyword>
<dbReference type="GO" id="GO:0000981">
    <property type="term" value="F:DNA-binding transcription factor activity, RNA polymerase II-specific"/>
    <property type="evidence" value="ECO:0007669"/>
    <property type="project" value="InterPro"/>
</dbReference>
<dbReference type="CDD" id="cd00067">
    <property type="entry name" value="GAL4"/>
    <property type="match status" value="1"/>
</dbReference>
<name>A0A4P9ZR27_9FUNG</name>
<dbReference type="GO" id="GO:0008270">
    <property type="term" value="F:zinc ion binding"/>
    <property type="evidence" value="ECO:0007669"/>
    <property type="project" value="InterPro"/>
</dbReference>
<dbReference type="Gene3D" id="4.10.240.10">
    <property type="entry name" value="Zn(2)-C6 fungal-type DNA-binding domain"/>
    <property type="match status" value="1"/>
</dbReference>
<evidence type="ECO:0000256" key="6">
    <source>
        <dbReference type="SAM" id="MobiDB-lite"/>
    </source>
</evidence>
<dbReference type="AlphaFoldDB" id="A0A4P9ZR27"/>
<evidence type="ECO:0000256" key="2">
    <source>
        <dbReference type="ARBA" id="ARBA00022723"/>
    </source>
</evidence>
<feature type="region of interest" description="Disordered" evidence="6">
    <location>
        <begin position="1"/>
        <end position="23"/>
    </location>
</feature>
<gene>
    <name evidence="8" type="ORF">BJ085DRAFT_28555</name>
</gene>
<evidence type="ECO:0000256" key="5">
    <source>
        <dbReference type="ARBA" id="ARBA00023242"/>
    </source>
</evidence>
<dbReference type="PANTHER" id="PTHR47338:SF7">
    <property type="entry name" value="ZN(II)2CYS6 TRANSCRIPTION FACTOR (EUROFUNG)"/>
    <property type="match status" value="1"/>
</dbReference>
<keyword evidence="9" id="KW-1185">Reference proteome</keyword>
<keyword evidence="3" id="KW-0805">Transcription regulation</keyword>
<protein>
    <recommendedName>
        <fullName evidence="7">Zn(2)-C6 fungal-type domain-containing protein</fullName>
    </recommendedName>
</protein>
<dbReference type="PROSITE" id="PS00463">
    <property type="entry name" value="ZN2_CY6_FUNGAL_1"/>
    <property type="match status" value="1"/>
</dbReference>
<reference evidence="9" key="1">
    <citation type="journal article" date="2018" name="Nat. Microbiol.">
        <title>Leveraging single-cell genomics to expand the fungal tree of life.</title>
        <authorList>
            <person name="Ahrendt S.R."/>
            <person name="Quandt C.A."/>
            <person name="Ciobanu D."/>
            <person name="Clum A."/>
            <person name="Salamov A."/>
            <person name="Andreopoulos B."/>
            <person name="Cheng J.F."/>
            <person name="Woyke T."/>
            <person name="Pelin A."/>
            <person name="Henrissat B."/>
            <person name="Reynolds N.K."/>
            <person name="Benny G.L."/>
            <person name="Smith M.E."/>
            <person name="James T.Y."/>
            <person name="Grigoriev I.V."/>
        </authorList>
    </citation>
    <scope>NUCLEOTIDE SEQUENCE [LARGE SCALE GENOMIC DNA]</scope>
    <source>
        <strain evidence="9">RSA 468</strain>
    </source>
</reference>
<dbReference type="InterPro" id="IPR036864">
    <property type="entry name" value="Zn2-C6_fun-type_DNA-bd_sf"/>
</dbReference>
<organism evidence="8 9">
    <name type="scientific">Dimargaris cristalligena</name>
    <dbReference type="NCBI Taxonomy" id="215637"/>
    <lineage>
        <taxon>Eukaryota</taxon>
        <taxon>Fungi</taxon>
        <taxon>Fungi incertae sedis</taxon>
        <taxon>Zoopagomycota</taxon>
        <taxon>Kickxellomycotina</taxon>
        <taxon>Dimargaritomycetes</taxon>
        <taxon>Dimargaritales</taxon>
        <taxon>Dimargaritaceae</taxon>
        <taxon>Dimargaris</taxon>
    </lineage>
</organism>
<dbReference type="SUPFAM" id="SSF57701">
    <property type="entry name" value="Zn2/Cys6 DNA-binding domain"/>
    <property type="match status" value="1"/>
</dbReference>
<accession>A0A4P9ZR27</accession>
<evidence type="ECO:0000256" key="3">
    <source>
        <dbReference type="ARBA" id="ARBA00023015"/>
    </source>
</evidence>
<evidence type="ECO:0000313" key="9">
    <source>
        <dbReference type="Proteomes" id="UP000268162"/>
    </source>
</evidence>
<dbReference type="PROSITE" id="PS50048">
    <property type="entry name" value="ZN2_CY6_FUNGAL_2"/>
    <property type="match status" value="1"/>
</dbReference>
<dbReference type="CDD" id="cd12148">
    <property type="entry name" value="fungal_TF_MHR"/>
    <property type="match status" value="1"/>
</dbReference>
<dbReference type="Pfam" id="PF00172">
    <property type="entry name" value="Zn_clus"/>
    <property type="match status" value="1"/>
</dbReference>